<gene>
    <name evidence="2" type="ORF">B0H17DRAFT_1130491</name>
</gene>
<dbReference type="Proteomes" id="UP001221757">
    <property type="component" value="Unassembled WGS sequence"/>
</dbReference>
<evidence type="ECO:0000313" key="3">
    <source>
        <dbReference type="Proteomes" id="UP001221757"/>
    </source>
</evidence>
<comment type="caution">
    <text evidence="2">The sequence shown here is derived from an EMBL/GenBank/DDBJ whole genome shotgun (WGS) entry which is preliminary data.</text>
</comment>
<dbReference type="EMBL" id="JARKIE010000031">
    <property type="protein sequence ID" value="KAJ7697182.1"/>
    <property type="molecule type" value="Genomic_DNA"/>
</dbReference>
<organism evidence="2 3">
    <name type="scientific">Mycena rosella</name>
    <name type="common">Pink bonnet</name>
    <name type="synonym">Agaricus rosellus</name>
    <dbReference type="NCBI Taxonomy" id="1033263"/>
    <lineage>
        <taxon>Eukaryota</taxon>
        <taxon>Fungi</taxon>
        <taxon>Dikarya</taxon>
        <taxon>Basidiomycota</taxon>
        <taxon>Agaricomycotina</taxon>
        <taxon>Agaricomycetes</taxon>
        <taxon>Agaricomycetidae</taxon>
        <taxon>Agaricales</taxon>
        <taxon>Marasmiineae</taxon>
        <taxon>Mycenaceae</taxon>
        <taxon>Mycena</taxon>
    </lineage>
</organism>
<name>A0AAD7GLZ3_MYCRO</name>
<keyword evidence="3" id="KW-1185">Reference proteome</keyword>
<evidence type="ECO:0000313" key="2">
    <source>
        <dbReference type="EMBL" id="KAJ7697182.1"/>
    </source>
</evidence>
<evidence type="ECO:0000256" key="1">
    <source>
        <dbReference type="SAM" id="MobiDB-lite"/>
    </source>
</evidence>
<feature type="region of interest" description="Disordered" evidence="1">
    <location>
        <begin position="282"/>
        <end position="305"/>
    </location>
</feature>
<accession>A0AAD7GLZ3</accession>
<dbReference type="AlphaFoldDB" id="A0AAD7GLZ3"/>
<sequence length="415" mass="46496">MEIFSTICNLPFTRLEYVNVSGVFPLAHLSTVRAVYIAATFLERTVFPQIWDGCSTNLTHLALDAFQPAIQTACPAPMLLPRSAPIELESLRIITLDYIRDWMMHDLCPLDLSRLRVLSIGVHVELLRWQKFSPVLLTIEVLNVEIPWAYSAIDLSSLPNLMLLRILVPRPERWENALDAFSSIAVPNRIRKFIISRSFLDRTCCERLDSKLAQSPIHPLSILEIDMDTISGGLNTEHLEGYFPRMSSSNLVRSPVAFRRVWTHTWQFRSSAQLNTAEIGSRVSRAPADDDSNSNSNSNAPRGTWTGMRLSSVEVPISCGTCCGPSEVQILREQRDSTHEFREYLHAHCPPMYASSAEIWTSHSGVALSAGGFGIGYASQRPWVPDADIRLTIPLAEGMPEGALERAQVLFHQRG</sequence>
<proteinExistence type="predicted"/>
<protein>
    <submittedName>
        <fullName evidence="2">Uncharacterized protein</fullName>
    </submittedName>
</protein>
<reference evidence="2" key="1">
    <citation type="submission" date="2023-03" db="EMBL/GenBank/DDBJ databases">
        <title>Massive genome expansion in bonnet fungi (Mycena s.s.) driven by repeated elements and novel gene families across ecological guilds.</title>
        <authorList>
            <consortium name="Lawrence Berkeley National Laboratory"/>
            <person name="Harder C.B."/>
            <person name="Miyauchi S."/>
            <person name="Viragh M."/>
            <person name="Kuo A."/>
            <person name="Thoen E."/>
            <person name="Andreopoulos B."/>
            <person name="Lu D."/>
            <person name="Skrede I."/>
            <person name="Drula E."/>
            <person name="Henrissat B."/>
            <person name="Morin E."/>
            <person name="Kohler A."/>
            <person name="Barry K."/>
            <person name="LaButti K."/>
            <person name="Morin E."/>
            <person name="Salamov A."/>
            <person name="Lipzen A."/>
            <person name="Mereny Z."/>
            <person name="Hegedus B."/>
            <person name="Baldrian P."/>
            <person name="Stursova M."/>
            <person name="Weitz H."/>
            <person name="Taylor A."/>
            <person name="Grigoriev I.V."/>
            <person name="Nagy L.G."/>
            <person name="Martin F."/>
            <person name="Kauserud H."/>
        </authorList>
    </citation>
    <scope>NUCLEOTIDE SEQUENCE</scope>
    <source>
        <strain evidence="2">CBHHK067</strain>
    </source>
</reference>